<evidence type="ECO:0000256" key="8">
    <source>
        <dbReference type="PROSITE-ProRule" id="PRU00043"/>
    </source>
</evidence>
<dbReference type="PANTHER" id="PTHR24028">
    <property type="entry name" value="CADHERIN-87A"/>
    <property type="match status" value="1"/>
</dbReference>
<keyword evidence="4 8" id="KW-0106">Calcium</keyword>
<proteinExistence type="predicted"/>
<dbReference type="OrthoDB" id="10056640at2759"/>
<dbReference type="AlphaFoldDB" id="A0A815Y3N8"/>
<evidence type="ECO:0000313" key="12">
    <source>
        <dbReference type="EMBL" id="CAF1564945.1"/>
    </source>
</evidence>
<keyword evidence="2 9" id="KW-0812">Transmembrane</keyword>
<keyword evidence="3" id="KW-0677">Repeat</keyword>
<gene>
    <name evidence="12" type="ORF">KQP761_LOCUS18680</name>
</gene>
<protein>
    <recommendedName>
        <fullName evidence="11">Cadherin domain-containing protein</fullName>
    </recommendedName>
</protein>
<feature type="domain" description="Cadherin" evidence="11">
    <location>
        <begin position="127"/>
        <end position="263"/>
    </location>
</feature>
<evidence type="ECO:0000256" key="7">
    <source>
        <dbReference type="ARBA" id="ARBA00023180"/>
    </source>
</evidence>
<dbReference type="PANTHER" id="PTHR24028:SF328">
    <property type="entry name" value="CADHERIN-3"/>
    <property type="match status" value="1"/>
</dbReference>
<dbReference type="SUPFAM" id="SSF49313">
    <property type="entry name" value="Cadherin-like"/>
    <property type="match status" value="1"/>
</dbReference>
<comment type="caution">
    <text evidence="12">The sequence shown here is derived from an EMBL/GenBank/DDBJ whole genome shotgun (WGS) entry which is preliminary data.</text>
</comment>
<name>A0A815Y3N8_9BILA</name>
<dbReference type="EMBL" id="CAJNOW010009528">
    <property type="protein sequence ID" value="CAF1564945.1"/>
    <property type="molecule type" value="Genomic_DNA"/>
</dbReference>
<keyword evidence="5 9" id="KW-1133">Transmembrane helix</keyword>
<evidence type="ECO:0000256" key="2">
    <source>
        <dbReference type="ARBA" id="ARBA00022692"/>
    </source>
</evidence>
<evidence type="ECO:0000313" key="13">
    <source>
        <dbReference type="Proteomes" id="UP000663834"/>
    </source>
</evidence>
<evidence type="ECO:0000256" key="5">
    <source>
        <dbReference type="ARBA" id="ARBA00022989"/>
    </source>
</evidence>
<comment type="subcellular location">
    <subcellularLocation>
        <location evidence="1">Membrane</location>
        <topology evidence="1">Single-pass membrane protein</topology>
    </subcellularLocation>
</comment>
<dbReference type="GO" id="GO:0007156">
    <property type="term" value="P:homophilic cell adhesion via plasma membrane adhesion molecules"/>
    <property type="evidence" value="ECO:0007669"/>
    <property type="project" value="InterPro"/>
</dbReference>
<dbReference type="InterPro" id="IPR020894">
    <property type="entry name" value="Cadherin_CS"/>
</dbReference>
<feature type="transmembrane region" description="Helical" evidence="9">
    <location>
        <begin position="623"/>
        <end position="644"/>
    </location>
</feature>
<sequence>MFISNLILLFILIKSSSLTTLTKTYPTIDLKENIPKHTNIFQLTREVKNLKLVLLNLGGFESNLFTIKDENIFTINEIDREQLLGEKRCFDRSYCLIELHILVNDGEEYWVIPIHITDENDNKPEFKNSSIELKFHENIFGGYKILFEGAKDLDEGLNGKIRYILDCSNNSKKKSKNLILKENKNDSLINCFPLFEFEIISQSLINQFDQLALKFIPPKLNEIIENEYNLVLYAIDYGLNHNALFNFMNINIKIEKILRKPKFLLNEYEFIIKVNSSQVKKGAILGNVNAESNDKRKRILYRIINKTINFIEINSLTGQLFISNDNIINDEIHLLIEASYLLNENEDFKSFTKVKIFIRSINYLNNISFNINIQSSFIQQLNNLTTFSINKNTLINENLFQLTVSSSYYPSDKYILLLDNYYSTFSIISASQLSNNFILKLSNYLISNSIYLLNFRIKHQLTKEILSTNFTIQLIVSDQLATISTTSSSSSSPLSLTLTSNLTSKTSLPSICNENITYFLFDFNNKNPIGKLRVIQTNINTSYFSNFFLLINQNEFIINQCRMLIDRFDDFNLNETQYELCSIDFICYNISSMNEQNPFLFHQNNATRRFSGNSILFLRPIEITILALSIVFILATTSLVLIICRLKGFHLCLTIKNYLFYGKKYGLNNAQRLSTTKMKQRVHSIVVRESRSPSFEPMQSNKSYMFNINQITRQETIPAIPLYSQSSPRQPISLSCTSSIQQDERIISNFDNEATPRTSSSSSAAAATTAFLQETNQLLDILSSNHDSHLSALASDV</sequence>
<accession>A0A815Y3N8</accession>
<keyword evidence="10" id="KW-0732">Signal</keyword>
<evidence type="ECO:0000256" key="4">
    <source>
        <dbReference type="ARBA" id="ARBA00022837"/>
    </source>
</evidence>
<dbReference type="InterPro" id="IPR015919">
    <property type="entry name" value="Cadherin-like_sf"/>
</dbReference>
<dbReference type="Gene3D" id="2.60.40.60">
    <property type="entry name" value="Cadherins"/>
    <property type="match status" value="3"/>
</dbReference>
<feature type="chain" id="PRO_5032739248" description="Cadherin domain-containing protein" evidence="10">
    <location>
        <begin position="18"/>
        <end position="797"/>
    </location>
</feature>
<keyword evidence="6 9" id="KW-0472">Membrane</keyword>
<dbReference type="InterPro" id="IPR050174">
    <property type="entry name" value="Protocadherin/Cadherin-CA"/>
</dbReference>
<organism evidence="12 13">
    <name type="scientific">Rotaria magnacalcarata</name>
    <dbReference type="NCBI Taxonomy" id="392030"/>
    <lineage>
        <taxon>Eukaryota</taxon>
        <taxon>Metazoa</taxon>
        <taxon>Spiralia</taxon>
        <taxon>Gnathifera</taxon>
        <taxon>Rotifera</taxon>
        <taxon>Eurotatoria</taxon>
        <taxon>Bdelloidea</taxon>
        <taxon>Philodinida</taxon>
        <taxon>Philodinidae</taxon>
        <taxon>Rotaria</taxon>
    </lineage>
</organism>
<keyword evidence="7" id="KW-0325">Glycoprotein</keyword>
<dbReference type="Proteomes" id="UP000663834">
    <property type="component" value="Unassembled WGS sequence"/>
</dbReference>
<evidence type="ECO:0000256" key="9">
    <source>
        <dbReference type="SAM" id="Phobius"/>
    </source>
</evidence>
<evidence type="ECO:0000256" key="3">
    <source>
        <dbReference type="ARBA" id="ARBA00022737"/>
    </source>
</evidence>
<evidence type="ECO:0000256" key="10">
    <source>
        <dbReference type="SAM" id="SignalP"/>
    </source>
</evidence>
<dbReference type="GO" id="GO:0005509">
    <property type="term" value="F:calcium ion binding"/>
    <property type="evidence" value="ECO:0007669"/>
    <property type="project" value="UniProtKB-UniRule"/>
</dbReference>
<evidence type="ECO:0000259" key="11">
    <source>
        <dbReference type="PROSITE" id="PS50268"/>
    </source>
</evidence>
<evidence type="ECO:0000256" key="6">
    <source>
        <dbReference type="ARBA" id="ARBA00023136"/>
    </source>
</evidence>
<evidence type="ECO:0000256" key="1">
    <source>
        <dbReference type="ARBA" id="ARBA00004167"/>
    </source>
</evidence>
<dbReference type="PROSITE" id="PS00232">
    <property type="entry name" value="CADHERIN_1"/>
    <property type="match status" value="1"/>
</dbReference>
<dbReference type="InterPro" id="IPR002126">
    <property type="entry name" value="Cadherin-like_dom"/>
</dbReference>
<feature type="signal peptide" evidence="10">
    <location>
        <begin position="1"/>
        <end position="17"/>
    </location>
</feature>
<reference evidence="12" key="1">
    <citation type="submission" date="2021-02" db="EMBL/GenBank/DDBJ databases">
        <authorList>
            <person name="Nowell W R."/>
        </authorList>
    </citation>
    <scope>NUCLEOTIDE SEQUENCE</scope>
</reference>
<dbReference type="GO" id="GO:0005886">
    <property type="term" value="C:plasma membrane"/>
    <property type="evidence" value="ECO:0007669"/>
    <property type="project" value="InterPro"/>
</dbReference>
<feature type="domain" description="Cadherin" evidence="11">
    <location>
        <begin position="61"/>
        <end position="126"/>
    </location>
</feature>
<dbReference type="PROSITE" id="PS50268">
    <property type="entry name" value="CADHERIN_2"/>
    <property type="match status" value="2"/>
</dbReference>